<reference evidence="2" key="1">
    <citation type="journal article" date="2011" name="Environ. Microbiol.">
        <title>Time-series analyses of Monterey Bay coastal microbial picoplankton using a 'genome proxy' microarray.</title>
        <authorList>
            <person name="Rich V.I."/>
            <person name="Pham V.D."/>
            <person name="Eppley J."/>
            <person name="Shi Y."/>
            <person name="DeLong E.F."/>
        </authorList>
    </citation>
    <scope>NUCLEOTIDE SEQUENCE</scope>
</reference>
<accession>E0XXR7</accession>
<feature type="transmembrane region" description="Helical" evidence="1">
    <location>
        <begin position="23"/>
        <end position="46"/>
    </location>
</feature>
<name>E0XXR7_9DELT</name>
<proteinExistence type="predicted"/>
<evidence type="ECO:0000256" key="1">
    <source>
        <dbReference type="SAM" id="Phobius"/>
    </source>
</evidence>
<sequence>MGKLLKFLDETENHLLNFVRRSILVVALLAITLAGIIMIMAGINFFDTPDISHEENIWPKIKWDDPYENIIEKQERLKKEANNKSKKKTVTKKTEDTPLPVKEVKNDPDVLEVVKNYKRAFPEKYETGKFVKSVKYYKKLVKRKYGEDRTVEFMDQLIDYSNDLGKYYYSFKFKLTDEQTSIVTSEVEQTLNTFVSRFEKAVSDRNSEARESNAEARRNNQKAMGQIMWSLYLLGSVVVIIFVILLFKFEIGLREISPSINRTKNNEDEE</sequence>
<dbReference type="EMBL" id="GU474913">
    <property type="protein sequence ID" value="ADI19208.1"/>
    <property type="molecule type" value="Genomic_DNA"/>
</dbReference>
<evidence type="ECO:0000313" key="2">
    <source>
        <dbReference type="EMBL" id="ADI19208.1"/>
    </source>
</evidence>
<keyword evidence="1" id="KW-0812">Transmembrane</keyword>
<keyword evidence="1" id="KW-0472">Membrane</keyword>
<organism evidence="2">
    <name type="scientific">uncultured delta proteobacterium HF0130_20J24</name>
    <dbReference type="NCBI Taxonomy" id="710829"/>
    <lineage>
        <taxon>Bacteria</taxon>
        <taxon>Deltaproteobacteria</taxon>
        <taxon>environmental samples</taxon>
    </lineage>
</organism>
<protein>
    <submittedName>
        <fullName evidence="2">Uncharacterized protein</fullName>
    </submittedName>
</protein>
<feature type="transmembrane region" description="Helical" evidence="1">
    <location>
        <begin position="227"/>
        <end position="247"/>
    </location>
</feature>
<keyword evidence="1" id="KW-1133">Transmembrane helix</keyword>
<dbReference type="AlphaFoldDB" id="E0XXR7"/>